<dbReference type="SUPFAM" id="SSF52266">
    <property type="entry name" value="SGNH hydrolase"/>
    <property type="match status" value="1"/>
</dbReference>
<keyword evidence="2" id="KW-1185">Reference proteome</keyword>
<protein>
    <submittedName>
        <fullName evidence="1">Uncharacterized protein</fullName>
    </submittedName>
</protein>
<organism evidence="1 2">
    <name type="scientific">Rhizoclosmatium globosum</name>
    <dbReference type="NCBI Taxonomy" id="329046"/>
    <lineage>
        <taxon>Eukaryota</taxon>
        <taxon>Fungi</taxon>
        <taxon>Fungi incertae sedis</taxon>
        <taxon>Chytridiomycota</taxon>
        <taxon>Chytridiomycota incertae sedis</taxon>
        <taxon>Chytridiomycetes</taxon>
        <taxon>Chytridiales</taxon>
        <taxon>Chytriomycetaceae</taxon>
        <taxon>Rhizoclosmatium</taxon>
    </lineage>
</organism>
<comment type="caution">
    <text evidence="1">The sequence shown here is derived from an EMBL/GenBank/DDBJ whole genome shotgun (WGS) entry which is preliminary data.</text>
</comment>
<evidence type="ECO:0000313" key="1">
    <source>
        <dbReference type="EMBL" id="ORY50359.1"/>
    </source>
</evidence>
<reference evidence="1 2" key="1">
    <citation type="submission" date="2016-07" db="EMBL/GenBank/DDBJ databases">
        <title>Pervasive Adenine N6-methylation of Active Genes in Fungi.</title>
        <authorList>
            <consortium name="DOE Joint Genome Institute"/>
            <person name="Mondo S.J."/>
            <person name="Dannebaum R.O."/>
            <person name="Kuo R.C."/>
            <person name="Labutti K."/>
            <person name="Haridas S."/>
            <person name="Kuo A."/>
            <person name="Salamov A."/>
            <person name="Ahrendt S.R."/>
            <person name="Lipzen A."/>
            <person name="Sullivan W."/>
            <person name="Andreopoulos W.B."/>
            <person name="Clum A."/>
            <person name="Lindquist E."/>
            <person name="Daum C."/>
            <person name="Ramamoorthy G.K."/>
            <person name="Gryganskyi A."/>
            <person name="Culley D."/>
            <person name="Magnuson J.K."/>
            <person name="James T.Y."/>
            <person name="O'Malley M.A."/>
            <person name="Stajich J.E."/>
            <person name="Spatafora J.W."/>
            <person name="Visel A."/>
            <person name="Grigoriev I.V."/>
        </authorList>
    </citation>
    <scope>NUCLEOTIDE SEQUENCE [LARGE SCALE GENOMIC DNA]</scope>
    <source>
        <strain evidence="1 2">JEL800</strain>
    </source>
</reference>
<gene>
    <name evidence="1" type="ORF">BCR33DRAFT_713174</name>
</gene>
<sequence>MSIRDKTRQGAIEHILAYPDPATTKQLLLGDSHTERLIWKYPNFNPEGTGYTQHEHISGSFERIAKRMSAEQVNKMVEGVAVMVACVKQRWPDAIVTVFPIPPIPTRGIPERDPMNVEAYNTGLRNAGLLKEDFEDHVHLTVSGYYRWKEMVSKAGFTF</sequence>
<proteinExistence type="predicted"/>
<dbReference type="OrthoDB" id="505607at2759"/>
<accession>A0A1Y2CTJ8</accession>
<dbReference type="AlphaFoldDB" id="A0A1Y2CTJ8"/>
<name>A0A1Y2CTJ8_9FUNG</name>
<evidence type="ECO:0000313" key="2">
    <source>
        <dbReference type="Proteomes" id="UP000193642"/>
    </source>
</evidence>
<dbReference type="EMBL" id="MCGO01000007">
    <property type="protein sequence ID" value="ORY50359.1"/>
    <property type="molecule type" value="Genomic_DNA"/>
</dbReference>
<dbReference type="Proteomes" id="UP000193642">
    <property type="component" value="Unassembled WGS sequence"/>
</dbReference>